<keyword evidence="7" id="KW-0675">Receptor</keyword>
<comment type="caution">
    <text evidence="11">The sequence shown here is derived from an EMBL/GenBank/DDBJ whole genome shotgun (WGS) entry which is preliminary data.</text>
</comment>
<protein>
    <recommendedName>
        <fullName evidence="10">G-protein coupled receptors family 1 profile domain-containing protein</fullName>
    </recommendedName>
</protein>
<dbReference type="InterPro" id="IPR017452">
    <property type="entry name" value="GPCR_Rhodpsn_7TM"/>
</dbReference>
<accession>A0A1D1V7I1</accession>
<feature type="domain" description="G-protein coupled receptors family 1 profile" evidence="10">
    <location>
        <begin position="1"/>
        <end position="128"/>
    </location>
</feature>
<dbReference type="GO" id="GO:0045202">
    <property type="term" value="C:synapse"/>
    <property type="evidence" value="ECO:0007669"/>
    <property type="project" value="TreeGrafter"/>
</dbReference>
<evidence type="ECO:0000256" key="9">
    <source>
        <dbReference type="SAM" id="Phobius"/>
    </source>
</evidence>
<dbReference type="Pfam" id="PF00001">
    <property type="entry name" value="7tm_1"/>
    <property type="match status" value="1"/>
</dbReference>
<keyword evidence="8" id="KW-0807">Transducer</keyword>
<evidence type="ECO:0000256" key="8">
    <source>
        <dbReference type="ARBA" id="ARBA00023224"/>
    </source>
</evidence>
<dbReference type="GO" id="GO:0004993">
    <property type="term" value="F:G protein-coupled serotonin receptor activity"/>
    <property type="evidence" value="ECO:0007669"/>
    <property type="project" value="TreeGrafter"/>
</dbReference>
<dbReference type="Proteomes" id="UP000186922">
    <property type="component" value="Unassembled WGS sequence"/>
</dbReference>
<reference evidence="11 12" key="1">
    <citation type="journal article" date="2016" name="Nat. Commun.">
        <title>Extremotolerant tardigrade genome and improved radiotolerance of human cultured cells by tardigrade-unique protein.</title>
        <authorList>
            <person name="Hashimoto T."/>
            <person name="Horikawa D.D."/>
            <person name="Saito Y."/>
            <person name="Kuwahara H."/>
            <person name="Kozuka-Hata H."/>
            <person name="Shin-I T."/>
            <person name="Minakuchi Y."/>
            <person name="Ohishi K."/>
            <person name="Motoyama A."/>
            <person name="Aizu T."/>
            <person name="Enomoto A."/>
            <person name="Kondo K."/>
            <person name="Tanaka S."/>
            <person name="Hara Y."/>
            <person name="Koshikawa S."/>
            <person name="Sagara H."/>
            <person name="Miura T."/>
            <person name="Yokobori S."/>
            <person name="Miyagawa K."/>
            <person name="Suzuki Y."/>
            <person name="Kubo T."/>
            <person name="Oyama M."/>
            <person name="Kohara Y."/>
            <person name="Fujiyama A."/>
            <person name="Arakawa K."/>
            <person name="Katayama T."/>
            <person name="Toyoda A."/>
            <person name="Kunieda T."/>
        </authorList>
    </citation>
    <scope>NUCLEOTIDE SEQUENCE [LARGE SCALE GENOMIC DNA]</scope>
    <source>
        <strain evidence="11 12">YOKOZUNA-1</strain>
    </source>
</reference>
<dbReference type="PANTHER" id="PTHR24247:SF265">
    <property type="entry name" value="MUSCARINIC ACETYLCHOLINE RECEPTOR DM1"/>
    <property type="match status" value="1"/>
</dbReference>
<dbReference type="Gene3D" id="1.20.1070.10">
    <property type="entry name" value="Rhodopsin 7-helix transmembrane proteins"/>
    <property type="match status" value="1"/>
</dbReference>
<organism evidence="11 12">
    <name type="scientific">Ramazzottius varieornatus</name>
    <name type="common">Water bear</name>
    <name type="synonym">Tardigrade</name>
    <dbReference type="NCBI Taxonomy" id="947166"/>
    <lineage>
        <taxon>Eukaryota</taxon>
        <taxon>Metazoa</taxon>
        <taxon>Ecdysozoa</taxon>
        <taxon>Tardigrada</taxon>
        <taxon>Eutardigrada</taxon>
        <taxon>Parachela</taxon>
        <taxon>Hypsibioidea</taxon>
        <taxon>Ramazzottiidae</taxon>
        <taxon>Ramazzottius</taxon>
    </lineage>
</organism>
<keyword evidence="4 9" id="KW-1133">Transmembrane helix</keyword>
<evidence type="ECO:0000256" key="1">
    <source>
        <dbReference type="ARBA" id="ARBA00004651"/>
    </source>
</evidence>
<sequence length="128" mass="15098">MASPRLRSPFNYYLLDIAVHDFLTGAIDLPYYAVFTYYGYWPLSDTHCTIWMWFDYCVDIIRLWGLVGVLVDCLWAVVWPLSYRLHNTLKKSYVIIISGWFVTYASMLPGFIYTRTHFANQSINRTCL</sequence>
<gene>
    <name evidence="11" type="primary">RvY_06229-1</name>
    <name evidence="11" type="synonym">RvY_06229.1</name>
    <name evidence="11" type="ORF">RvY_06229</name>
</gene>
<evidence type="ECO:0000313" key="12">
    <source>
        <dbReference type="Proteomes" id="UP000186922"/>
    </source>
</evidence>
<proteinExistence type="predicted"/>
<dbReference type="GO" id="GO:0016907">
    <property type="term" value="F:G protein-coupled acetylcholine receptor activity"/>
    <property type="evidence" value="ECO:0007669"/>
    <property type="project" value="TreeGrafter"/>
</dbReference>
<keyword evidence="12" id="KW-1185">Reference proteome</keyword>
<dbReference type="GO" id="GO:0007187">
    <property type="term" value="P:G protein-coupled receptor signaling pathway, coupled to cyclic nucleotide second messenger"/>
    <property type="evidence" value="ECO:0007669"/>
    <property type="project" value="TreeGrafter"/>
</dbReference>
<feature type="transmembrane region" description="Helical" evidence="9">
    <location>
        <begin position="60"/>
        <end position="81"/>
    </location>
</feature>
<name>A0A1D1V7I1_RAMVA</name>
<evidence type="ECO:0000256" key="6">
    <source>
        <dbReference type="ARBA" id="ARBA00023136"/>
    </source>
</evidence>
<dbReference type="EMBL" id="BDGG01000002">
    <property type="protein sequence ID" value="GAU94458.1"/>
    <property type="molecule type" value="Genomic_DNA"/>
</dbReference>
<dbReference type="SUPFAM" id="SSF81321">
    <property type="entry name" value="Family A G protein-coupled receptor-like"/>
    <property type="match status" value="1"/>
</dbReference>
<comment type="subcellular location">
    <subcellularLocation>
        <location evidence="1">Cell membrane</location>
        <topology evidence="1">Multi-pass membrane protein</topology>
    </subcellularLocation>
</comment>
<feature type="transmembrane region" description="Helical" evidence="9">
    <location>
        <begin position="12"/>
        <end position="40"/>
    </location>
</feature>
<keyword evidence="2" id="KW-1003">Cell membrane</keyword>
<evidence type="ECO:0000256" key="3">
    <source>
        <dbReference type="ARBA" id="ARBA00022692"/>
    </source>
</evidence>
<dbReference type="PANTHER" id="PTHR24247">
    <property type="entry name" value="5-HYDROXYTRYPTAMINE RECEPTOR"/>
    <property type="match status" value="1"/>
</dbReference>
<evidence type="ECO:0000256" key="4">
    <source>
        <dbReference type="ARBA" id="ARBA00022989"/>
    </source>
</evidence>
<keyword evidence="6 9" id="KW-0472">Membrane</keyword>
<dbReference type="GO" id="GO:0005886">
    <property type="term" value="C:plasma membrane"/>
    <property type="evidence" value="ECO:0007669"/>
    <property type="project" value="UniProtKB-SubCell"/>
</dbReference>
<dbReference type="GO" id="GO:0007197">
    <property type="term" value="P:adenylate cyclase-inhibiting G protein-coupled acetylcholine receptor signaling pathway"/>
    <property type="evidence" value="ECO:0007669"/>
    <property type="project" value="TreeGrafter"/>
</dbReference>
<dbReference type="STRING" id="947166.A0A1D1V7I1"/>
<evidence type="ECO:0000256" key="5">
    <source>
        <dbReference type="ARBA" id="ARBA00023040"/>
    </source>
</evidence>
<evidence type="ECO:0000313" key="11">
    <source>
        <dbReference type="EMBL" id="GAU94458.1"/>
    </source>
</evidence>
<keyword evidence="5" id="KW-0297">G-protein coupled receptor</keyword>
<dbReference type="GO" id="GO:0030425">
    <property type="term" value="C:dendrite"/>
    <property type="evidence" value="ECO:0007669"/>
    <property type="project" value="TreeGrafter"/>
</dbReference>
<dbReference type="PROSITE" id="PS50262">
    <property type="entry name" value="G_PROTEIN_RECEP_F1_2"/>
    <property type="match status" value="1"/>
</dbReference>
<dbReference type="AlphaFoldDB" id="A0A1D1V7I1"/>
<evidence type="ECO:0000256" key="2">
    <source>
        <dbReference type="ARBA" id="ARBA00022475"/>
    </source>
</evidence>
<keyword evidence="3 9" id="KW-0812">Transmembrane</keyword>
<evidence type="ECO:0000256" key="7">
    <source>
        <dbReference type="ARBA" id="ARBA00023170"/>
    </source>
</evidence>
<dbReference type="OrthoDB" id="10071887at2759"/>
<dbReference type="InterPro" id="IPR000276">
    <property type="entry name" value="GPCR_Rhodpsn"/>
</dbReference>
<feature type="transmembrane region" description="Helical" evidence="9">
    <location>
        <begin position="93"/>
        <end position="113"/>
    </location>
</feature>
<evidence type="ECO:0000259" key="10">
    <source>
        <dbReference type="PROSITE" id="PS50262"/>
    </source>
</evidence>